<gene>
    <name evidence="1" type="ordered locus">VVA1239</name>
</gene>
<dbReference type="KEGG" id="vvy:VVA1239"/>
<reference evidence="1 2" key="1">
    <citation type="journal article" date="2003" name="Genome Res.">
        <title>Comparative genome analysis of Vibrio vulnificus, a marine pathogen.</title>
        <authorList>
            <person name="Chen C.Y."/>
            <person name="Wu K.M."/>
            <person name="Chang Y.C."/>
            <person name="Chang C.H."/>
            <person name="Tsai H.C."/>
            <person name="Liao T.L."/>
            <person name="Liu Y.M."/>
            <person name="Chen H.J."/>
            <person name="Shen A.B."/>
            <person name="Li J.C."/>
            <person name="Su T.L."/>
            <person name="Shao C.P."/>
            <person name="Lee C.T."/>
            <person name="Hor L.I."/>
            <person name="Tsai S.F."/>
        </authorList>
    </citation>
    <scope>NUCLEOTIDE SEQUENCE [LARGE SCALE GENOMIC DNA]</scope>
    <source>
        <strain evidence="1 2">YJ016</strain>
    </source>
</reference>
<dbReference type="Proteomes" id="UP000002675">
    <property type="component" value="Chromosome II"/>
</dbReference>
<organism evidence="1 2">
    <name type="scientific">Vibrio vulnificus (strain YJ016)</name>
    <dbReference type="NCBI Taxonomy" id="196600"/>
    <lineage>
        <taxon>Bacteria</taxon>
        <taxon>Pseudomonadati</taxon>
        <taxon>Pseudomonadota</taxon>
        <taxon>Gammaproteobacteria</taxon>
        <taxon>Vibrionales</taxon>
        <taxon>Vibrionaceae</taxon>
        <taxon>Vibrio</taxon>
    </lineage>
</organism>
<accession>Q7MCZ6</accession>
<dbReference type="EMBL" id="BA000038">
    <property type="protein sequence ID" value="BAC97266.1"/>
    <property type="molecule type" value="Genomic_DNA"/>
</dbReference>
<name>Q7MCZ6_VIBVY</name>
<protein>
    <submittedName>
        <fullName evidence="1">Uncharacterized protein</fullName>
    </submittedName>
</protein>
<dbReference type="AlphaFoldDB" id="Q7MCZ6"/>
<evidence type="ECO:0000313" key="1">
    <source>
        <dbReference type="EMBL" id="BAC97266.1"/>
    </source>
</evidence>
<dbReference type="HOGENOM" id="CLU_1854406_0_0_6"/>
<sequence length="138" mass="15958">MVQPCHGRHLHIKHHVRFTTDRVAPLHPIDKINFLGIRFAMMARSRSIKLQRQIGGNFFAGLLLRDISVVTQDHPITFQLFDSGRHGRTRQIDRLRHVSHRATCIVSQYGEELFIKFIHFFSVVSIPNLSPILLTTLN</sequence>
<proteinExistence type="predicted"/>
<evidence type="ECO:0000313" key="2">
    <source>
        <dbReference type="Proteomes" id="UP000002675"/>
    </source>
</evidence>